<gene>
    <name evidence="1" type="ORF">RIB2604_04100050</name>
</gene>
<proteinExistence type="predicted"/>
<evidence type="ECO:0000313" key="1">
    <source>
        <dbReference type="EMBL" id="GAT31194.1"/>
    </source>
</evidence>
<protein>
    <submittedName>
        <fullName evidence="1">Uncharacterized protein</fullName>
    </submittedName>
</protein>
<dbReference type="Proteomes" id="UP000075230">
    <property type="component" value="Unassembled WGS sequence"/>
</dbReference>
<dbReference type="AlphaFoldDB" id="A0A146FZV9"/>
<comment type="caution">
    <text evidence="1">The sequence shown here is derived from an EMBL/GenBank/DDBJ whole genome shotgun (WGS) entry which is preliminary data.</text>
</comment>
<sequence length="257" mass="29430">MATETLVEHWKSGLKWWFPRKGRFSISEEYIDTFETAMYILTVSHSYSPVTFQIVIGDADPKNPNRHIRLLANRVRPTEAPMLDYRGKEVHPWGATVTDDSLATYRRIGDNPLSVFDRFSHGMPSFAAADSPMAYVFERIRRDFEETAVRDNSSNGMTTSLSDSECDEWSIVSDSDGGRDLVSSRANIGAPRVFRREYSPETAAYLMDAPSHSSFDSHSYVVRETEGREDMFIPHRPSRSYEGPAPTVRRWRDECRL</sequence>
<dbReference type="EMBL" id="BCWF01000040">
    <property type="protein sequence ID" value="GAT31194.1"/>
    <property type="molecule type" value="Genomic_DNA"/>
</dbReference>
<dbReference type="VEuPathDB" id="FungiDB:ASPFODRAFT_142873"/>
<evidence type="ECO:0000313" key="2">
    <source>
        <dbReference type="Proteomes" id="UP000075230"/>
    </source>
</evidence>
<accession>A0A146FZV9</accession>
<organism evidence="1 2">
    <name type="scientific">Aspergillus kawachii</name>
    <name type="common">White koji mold</name>
    <name type="synonym">Aspergillus awamori var. kawachi</name>
    <dbReference type="NCBI Taxonomy" id="1069201"/>
    <lineage>
        <taxon>Eukaryota</taxon>
        <taxon>Fungi</taxon>
        <taxon>Dikarya</taxon>
        <taxon>Ascomycota</taxon>
        <taxon>Pezizomycotina</taxon>
        <taxon>Eurotiomycetes</taxon>
        <taxon>Eurotiomycetidae</taxon>
        <taxon>Eurotiales</taxon>
        <taxon>Aspergillaceae</taxon>
        <taxon>Aspergillus</taxon>
        <taxon>Aspergillus subgen. Circumdati</taxon>
    </lineage>
</organism>
<name>A0A146FZV9_ASPKA</name>
<reference evidence="1 2" key="1">
    <citation type="journal article" date="2016" name="DNA Res.">
        <title>Genome sequence of Aspergillus luchuensis NBRC 4314.</title>
        <authorList>
            <person name="Yamada O."/>
            <person name="Machida M."/>
            <person name="Hosoyama A."/>
            <person name="Goto M."/>
            <person name="Takahashi T."/>
            <person name="Futagami T."/>
            <person name="Yamagata Y."/>
            <person name="Takeuchi M."/>
            <person name="Kobayashi T."/>
            <person name="Koike H."/>
            <person name="Abe K."/>
            <person name="Asai K."/>
            <person name="Arita M."/>
            <person name="Fujita N."/>
            <person name="Fukuda K."/>
            <person name="Higa K."/>
            <person name="Horikawa H."/>
            <person name="Ishikawa T."/>
            <person name="Jinno K."/>
            <person name="Kato Y."/>
            <person name="Kirimura K."/>
            <person name="Mizutani O."/>
            <person name="Nakasone K."/>
            <person name="Sano M."/>
            <person name="Shiraishi Y."/>
            <person name="Tsukahara M."/>
            <person name="Gomi K."/>
        </authorList>
    </citation>
    <scope>NUCLEOTIDE SEQUENCE [LARGE SCALE GENOMIC DNA]</scope>
    <source>
        <strain evidence="1 2">RIB 2604</strain>
    </source>
</reference>
<reference evidence="2" key="2">
    <citation type="submission" date="2016-02" db="EMBL/GenBank/DDBJ databases">
        <title>Genome sequencing of Aspergillus luchuensis NBRC 4314.</title>
        <authorList>
            <person name="Yamada O."/>
        </authorList>
    </citation>
    <scope>NUCLEOTIDE SEQUENCE [LARGE SCALE GENOMIC DNA]</scope>
    <source>
        <strain evidence="2">RIB 2604</strain>
    </source>
</reference>